<dbReference type="InterPro" id="IPR018247">
    <property type="entry name" value="EF_Hand_1_Ca_BS"/>
</dbReference>
<dbReference type="InterPro" id="IPR011992">
    <property type="entry name" value="EF-hand-dom_pair"/>
</dbReference>
<dbReference type="Pfam" id="PF06791">
    <property type="entry name" value="TMP_2"/>
    <property type="match status" value="1"/>
</dbReference>
<accession>A0ABV2NN45</accession>
<dbReference type="Proteomes" id="UP001549119">
    <property type="component" value="Unassembled WGS sequence"/>
</dbReference>
<dbReference type="Gene3D" id="1.10.238.10">
    <property type="entry name" value="EF-hand"/>
    <property type="match status" value="1"/>
</dbReference>
<proteinExistence type="predicted"/>
<organism evidence="4 5">
    <name type="scientific">Methylobacterium radiotolerans</name>
    <dbReference type="NCBI Taxonomy" id="31998"/>
    <lineage>
        <taxon>Bacteria</taxon>
        <taxon>Pseudomonadati</taxon>
        <taxon>Pseudomonadota</taxon>
        <taxon>Alphaproteobacteria</taxon>
        <taxon>Hyphomicrobiales</taxon>
        <taxon>Methylobacteriaceae</taxon>
        <taxon>Methylobacterium</taxon>
    </lineage>
</organism>
<evidence type="ECO:0000256" key="2">
    <source>
        <dbReference type="SAM" id="MobiDB-lite"/>
    </source>
</evidence>
<dbReference type="SMART" id="SM00054">
    <property type="entry name" value="EFh"/>
    <property type="match status" value="2"/>
</dbReference>
<evidence type="ECO:0000259" key="3">
    <source>
        <dbReference type="PROSITE" id="PS50222"/>
    </source>
</evidence>
<comment type="caution">
    <text evidence="4">The sequence shown here is derived from an EMBL/GenBank/DDBJ whole genome shotgun (WGS) entry which is preliminary data.</text>
</comment>
<feature type="domain" description="EF-hand" evidence="3">
    <location>
        <begin position="1524"/>
        <end position="1559"/>
    </location>
</feature>
<gene>
    <name evidence="4" type="ORF">ABIC20_005207</name>
</gene>
<reference evidence="4 5" key="1">
    <citation type="submission" date="2024-06" db="EMBL/GenBank/DDBJ databases">
        <title>Genomics of switchgrass bacterial isolates.</title>
        <authorList>
            <person name="Shade A."/>
        </authorList>
    </citation>
    <scope>NUCLEOTIDE SEQUENCE [LARGE SCALE GENOMIC DNA]</scope>
    <source>
        <strain evidence="4 5">PvP084</strain>
    </source>
</reference>
<feature type="region of interest" description="Disordered" evidence="2">
    <location>
        <begin position="428"/>
        <end position="455"/>
    </location>
</feature>
<dbReference type="InterPro" id="IPR009628">
    <property type="entry name" value="Phage_tape_measure_N"/>
</dbReference>
<evidence type="ECO:0000256" key="1">
    <source>
        <dbReference type="SAM" id="Coils"/>
    </source>
</evidence>
<evidence type="ECO:0000313" key="4">
    <source>
        <dbReference type="EMBL" id="MET3867898.1"/>
    </source>
</evidence>
<dbReference type="CDD" id="cd00051">
    <property type="entry name" value="EFh"/>
    <property type="match status" value="1"/>
</dbReference>
<dbReference type="EMBL" id="JBEPNW010000002">
    <property type="protein sequence ID" value="MET3867898.1"/>
    <property type="molecule type" value="Genomic_DNA"/>
</dbReference>
<dbReference type="RefSeq" id="WP_209650633.1">
    <property type="nucleotide sequence ID" value="NZ_JBEPNV010000001.1"/>
</dbReference>
<name>A0ABV2NN45_9HYPH</name>
<keyword evidence="5" id="KW-1185">Reference proteome</keyword>
<dbReference type="InterPro" id="IPR002048">
    <property type="entry name" value="EF_hand_dom"/>
</dbReference>
<protein>
    <submittedName>
        <fullName evidence="4">Ca2+-binding EF-hand superfamily protein</fullName>
    </submittedName>
</protein>
<dbReference type="PROSITE" id="PS00018">
    <property type="entry name" value="EF_HAND_1"/>
    <property type="match status" value="1"/>
</dbReference>
<evidence type="ECO:0000313" key="5">
    <source>
        <dbReference type="Proteomes" id="UP001549119"/>
    </source>
</evidence>
<feature type="coiled-coil region" evidence="1">
    <location>
        <begin position="458"/>
        <end position="505"/>
    </location>
</feature>
<keyword evidence="1" id="KW-0175">Coiled coil</keyword>
<sequence>MADLDTIQEIRIVASTEGVNETIAAANRLGTSLDKLATTNDNLAASEAQVAVAGDRTTKYRISAAAAADRLQRSLDAEYRAQKQMEAALKDIERARSQGIISATREGELLKLAQDRYSGVAVAMNRASAANTNHAASSGIAAHQLQNLGYQLNDVATSLASGAPLFQVFAQQAGQIGQVLGEAGVMATIRGVGGVIARFLTPAVVSIGALTGAVVLGYMAWSRYDDDSRKVSVTLQGLGRETGLTQDAFEKLAASAAAAGNISVRQASALGATLAATGRIGPENIGKLIAVSKDLAATFGTDLDGIKDKLTAFGTVEGISRLNDQLQFLDARTLRVIQSLFQAGKEQDAIRLAVERLPAALAKSETAQGAVARAWEAIKNGASDADNAVGRFIDRLTKGPSPADRLKELQDRVEALKAADAENLVQPGGTRRAYVPPTSPTVASTTAVPIPPSRPTELQSAQSELQKYMEKLAATKREELEVAERKELEASLNRKSNELKKLTEEAGLGSDSWRKYKDFQIAADEALKSGNPELMKRVDNVKDLAEAGSILEHVVKTTSNAEGERLTAGDKAAEQRRIDIASTRAVTVEERARAAQMQVEARQRGQLITVQQAQADAEHAAQMVREQSDAQLRQMLRDQGLEADGIRKRIDLIGQGAEAQAVAVARQRAEQDLTRQGISLNGSLAQSVIAGAEANARLSVSYDKAAEAQQRMRDGQRELASEFTGFITDILAGGQKIGQAFDTVAKNLSANSLRAVISGEGPLAGLLGTASTEKGQLGGLLGGSLNLNKLFDVDKITETLGIGAESGIGKALSTALKPSRSGGGILSSPLGGALTSAGAGASIGYSSQSPLVGAAGGALAGYMVGGPIGALVGGGAGLLGGLFGESQAKKQAKKQLQQELQARREALDQARPQIEQLALTFEGGSIGNIGKQISDALTQAKQAIKTASDGGDQALADRLMKGYQTYVARVTAVFSEGFNGVAAEMQAGFGTGGPFSQAIASVQQLGETIKGFVADAGRLSPAAVAAAQAAAVTGALAALQPPPNLSATQTELARINGTATGLNQVLKDLGLSAEEAADAIRNGTNKALDQLRTKFTDDLGRKINDALNKGYLNDAADLVKEVASLQEDASAIGGDLGQVDTYFTAAAQKIVDGSQLAGGAFDELIAKFPQLAGRVREYSETASMSADQAAKAAQEALSAIQDRMRGYEDRYVAATFETESLPGKLLAFDRAAEWERWQEGAKGNQAINELEQAQGAERLKIITDFAKAATEALNTRLRGYADRLFAATNDTSTLGGQLAAYDRQAQQERQDEVKAGGQALAQLEQTQYAERLKIITDFQKQATEAAKQQLAAAQTAFETFVKNIKTYLDNLRSGASTPLSPKDRLAAAQSQYDAQLALAKGGDRTALDSITQYSDALLEASKAYNASGAAYQATFQKILTDLQALPTQVSAEQFIVDAINDSKEAIVSATEAMRAALQAGLQANSPALIATALLQNFQMLDTSVNGLLDQGEFLAGLGPLATSDEQRQAKQIFNAIDTNGDGQLSRLELQNASSYRVEQYTAATNSNVDTNNNIANAQKSTMDYQSGILNNQNAILNNVNALNNAQLGTQQQLVNLNSSMNGQNSFIQQNTGFTNDVLVRTYGTLAGTYDLTTSMLNNLRSANAKNGAGVFATGGWVNGPGTGTSDSISARLSNGEFVVNAASARLYGPMLEAINDNAGVSMPAVAMPVPVRAGRDDSALIAEVRALRASNERLEKRVAVLTEVAEAGHLQTIGAVKQTTAAVQDGNANESRRSLAKKVA</sequence>
<dbReference type="SUPFAM" id="SSF47473">
    <property type="entry name" value="EF-hand"/>
    <property type="match status" value="1"/>
</dbReference>
<dbReference type="PROSITE" id="PS50222">
    <property type="entry name" value="EF_HAND_2"/>
    <property type="match status" value="1"/>
</dbReference>